<feature type="compositionally biased region" description="Basic and acidic residues" evidence="3">
    <location>
        <begin position="532"/>
        <end position="563"/>
    </location>
</feature>
<comment type="caution">
    <text evidence="5">The sequence shown here is derived from an EMBL/GenBank/DDBJ whole genome shotgun (WGS) entry which is preliminary data.</text>
</comment>
<feature type="compositionally biased region" description="Basic and acidic residues" evidence="3">
    <location>
        <begin position="242"/>
        <end position="280"/>
    </location>
</feature>
<organism evidence="5 6">
    <name type="scientific">Parnassius mnemosyne</name>
    <name type="common">clouded apollo</name>
    <dbReference type="NCBI Taxonomy" id="213953"/>
    <lineage>
        <taxon>Eukaryota</taxon>
        <taxon>Metazoa</taxon>
        <taxon>Ecdysozoa</taxon>
        <taxon>Arthropoda</taxon>
        <taxon>Hexapoda</taxon>
        <taxon>Insecta</taxon>
        <taxon>Pterygota</taxon>
        <taxon>Neoptera</taxon>
        <taxon>Endopterygota</taxon>
        <taxon>Lepidoptera</taxon>
        <taxon>Glossata</taxon>
        <taxon>Ditrysia</taxon>
        <taxon>Papilionoidea</taxon>
        <taxon>Papilionidae</taxon>
        <taxon>Parnassiinae</taxon>
        <taxon>Parnassini</taxon>
        <taxon>Parnassius</taxon>
        <taxon>Driopa</taxon>
    </lineage>
</organism>
<dbReference type="InterPro" id="IPR006607">
    <property type="entry name" value="DM15"/>
</dbReference>
<keyword evidence="6" id="KW-1185">Reference proteome</keyword>
<gene>
    <name evidence="5" type="ORF">PARMNEM_LOCUS12319</name>
</gene>
<feature type="region of interest" description="Disordered" evidence="3">
    <location>
        <begin position="1"/>
        <end position="373"/>
    </location>
</feature>
<feature type="compositionally biased region" description="Pro residues" evidence="3">
    <location>
        <begin position="173"/>
        <end position="186"/>
    </location>
</feature>
<evidence type="ECO:0000256" key="2">
    <source>
        <dbReference type="PROSITE-ProRule" id="PRU00332"/>
    </source>
</evidence>
<dbReference type="SUPFAM" id="SSF46785">
    <property type="entry name" value="Winged helix' DNA-binding domain"/>
    <property type="match status" value="1"/>
</dbReference>
<feature type="region of interest" description="Disordered" evidence="3">
    <location>
        <begin position="1214"/>
        <end position="1304"/>
    </location>
</feature>
<evidence type="ECO:0000313" key="6">
    <source>
        <dbReference type="Proteomes" id="UP001314205"/>
    </source>
</evidence>
<dbReference type="EMBL" id="CAVLGL010000087">
    <property type="protein sequence ID" value="CAK1592328.1"/>
    <property type="molecule type" value="Genomic_DNA"/>
</dbReference>
<feature type="compositionally biased region" description="Low complexity" evidence="3">
    <location>
        <begin position="803"/>
        <end position="812"/>
    </location>
</feature>
<dbReference type="SMART" id="SM00715">
    <property type="entry name" value="LA"/>
    <property type="match status" value="1"/>
</dbReference>
<feature type="region of interest" description="Disordered" evidence="3">
    <location>
        <begin position="525"/>
        <end position="696"/>
    </location>
</feature>
<dbReference type="PANTHER" id="PTHR22792">
    <property type="entry name" value="LUPUS LA PROTEIN-RELATED"/>
    <property type="match status" value="1"/>
</dbReference>
<evidence type="ECO:0000259" key="4">
    <source>
        <dbReference type="PROSITE" id="PS50961"/>
    </source>
</evidence>
<feature type="compositionally biased region" description="Low complexity" evidence="3">
    <location>
        <begin position="163"/>
        <end position="172"/>
    </location>
</feature>
<feature type="compositionally biased region" description="Basic residues" evidence="3">
    <location>
        <begin position="1"/>
        <end position="10"/>
    </location>
</feature>
<protein>
    <recommendedName>
        <fullName evidence="4">HTH La-type RNA-binding domain-containing protein</fullName>
    </recommendedName>
</protein>
<accession>A0AAV1LAH1</accession>
<dbReference type="Pfam" id="PF05383">
    <property type="entry name" value="La"/>
    <property type="match status" value="1"/>
</dbReference>
<dbReference type="InterPro" id="IPR045180">
    <property type="entry name" value="La_dom_prot"/>
</dbReference>
<dbReference type="InterPro" id="IPR036388">
    <property type="entry name" value="WH-like_DNA-bd_sf"/>
</dbReference>
<feature type="compositionally biased region" description="Pro residues" evidence="3">
    <location>
        <begin position="947"/>
        <end position="957"/>
    </location>
</feature>
<evidence type="ECO:0000256" key="1">
    <source>
        <dbReference type="ARBA" id="ARBA00022884"/>
    </source>
</evidence>
<evidence type="ECO:0000313" key="5">
    <source>
        <dbReference type="EMBL" id="CAK1592328.1"/>
    </source>
</evidence>
<name>A0AAV1LAH1_9NEOP</name>
<dbReference type="SMART" id="SM00684">
    <property type="entry name" value="DM15"/>
    <property type="match status" value="3"/>
</dbReference>
<feature type="compositionally biased region" description="Low complexity" evidence="3">
    <location>
        <begin position="113"/>
        <end position="122"/>
    </location>
</feature>
<dbReference type="GO" id="GO:0010494">
    <property type="term" value="C:cytoplasmic stress granule"/>
    <property type="evidence" value="ECO:0007669"/>
    <property type="project" value="TreeGrafter"/>
</dbReference>
<feature type="compositionally biased region" description="Polar residues" evidence="3">
    <location>
        <begin position="760"/>
        <end position="771"/>
    </location>
</feature>
<feature type="domain" description="HTH La-type RNA-binding" evidence="4">
    <location>
        <begin position="432"/>
        <end position="523"/>
    </location>
</feature>
<dbReference type="InterPro" id="IPR006630">
    <property type="entry name" value="La_HTH"/>
</dbReference>
<feature type="region of interest" description="Disordered" evidence="3">
    <location>
        <begin position="939"/>
        <end position="1004"/>
    </location>
</feature>
<reference evidence="5 6" key="1">
    <citation type="submission" date="2023-11" db="EMBL/GenBank/DDBJ databases">
        <authorList>
            <person name="Hedman E."/>
            <person name="Englund M."/>
            <person name="Stromberg M."/>
            <person name="Nyberg Akerstrom W."/>
            <person name="Nylinder S."/>
            <person name="Jareborg N."/>
            <person name="Kallberg Y."/>
            <person name="Kronander E."/>
        </authorList>
    </citation>
    <scope>NUCLEOTIDE SEQUENCE [LARGE SCALE GENOMIC DNA]</scope>
</reference>
<feature type="compositionally biased region" description="Basic and acidic residues" evidence="3">
    <location>
        <begin position="1227"/>
        <end position="1242"/>
    </location>
</feature>
<dbReference type="Gene3D" id="1.10.10.10">
    <property type="entry name" value="Winged helix-like DNA-binding domain superfamily/Winged helix DNA-binding domain"/>
    <property type="match status" value="1"/>
</dbReference>
<keyword evidence="1 2" id="KW-0694">RNA-binding</keyword>
<dbReference type="GO" id="GO:0000339">
    <property type="term" value="F:RNA cap binding"/>
    <property type="evidence" value="ECO:0007669"/>
    <property type="project" value="InterPro"/>
</dbReference>
<feature type="region of interest" description="Disordered" evidence="3">
    <location>
        <begin position="721"/>
        <end position="821"/>
    </location>
</feature>
<feature type="compositionally biased region" description="Basic residues" evidence="3">
    <location>
        <begin position="351"/>
        <end position="362"/>
    </location>
</feature>
<feature type="compositionally biased region" description="Low complexity" evidence="3">
    <location>
        <begin position="772"/>
        <end position="781"/>
    </location>
</feature>
<dbReference type="InterPro" id="IPR036390">
    <property type="entry name" value="WH_DNA-bd_sf"/>
</dbReference>
<dbReference type="GO" id="GO:0045727">
    <property type="term" value="P:positive regulation of translation"/>
    <property type="evidence" value="ECO:0007669"/>
    <property type="project" value="TreeGrafter"/>
</dbReference>
<sequence>MRARDRRLARSARPGLHNDDSSGMAARVSVEGAGPSYASVLNFRGGDSNKENIEASEEVVDVAPRPDDEEEEGFVPVISHGRRHGKSRKERERRAPPRPHKAPQPHTEPQPNPEQQQQAVEAQPKKFVEAPIPKVNPWQVRGGSTGVPPPAPPALQEQEKRTPLQPQQQGRAQPPPEPVVAPPAPKPAVVKAPKNAKINQKVSDFTDIGDWPTLGAATGAARCHSTPPPHDADSTHHNGNADQERKPLEEHQGKADKVEPMHNHQGHNDKHIEKPGDKNKSAGAGKGGSKSGKHKWVPLDIDVKAARPGKHGPPHAARPDNDTVSLNGEEVRGGRGGGGGGAGGGGGRGRGAARARGGRRVAARPASAAPPHHHHALYHHDFAHHDLPQLRVAQAGVGVGVQGLMLHYGALHVAALPQPYYYGAPPYGLGLGLDHATLKDLIKKQIEYYFSADNLARDFFLRRKMAADGTIPVTLIASFHRVRALTADVQLVLDAIRDSDKLQLINGFKVRTAFEPTKWPILDITSGINSEEGDKTEKTDKPETNEKTDKPTEDKEITDKSKEPSTNTADKSKPEEPKNDAEVAKDKTEEVKEEISKKKVEKIEEAPSIEKKENEKETENKKEDEIPKETSVKTETAPVANASEQKTNDVKEGEKKEVKTQESEEKEKRQTESNEDPPLQSENTEEKPGEKKRKKHMVGIFPLATMGGPLVAPVSGLLRAVPPPPLPRMFRTTRTAARDPLNPDVPEFVPQARRSEDVTNDLSEQQEGKQVSGTGSPSSERSSSDIWTEVKRRTKAGSRERTSTTTTVATQPPEEEPREELHFQLDEELDLPPPRQNTFTDAWSDEESDFEFTDRDVGRLLIVTQTGVRAPKHDGHDRQGDWTTRTKITQDLEQVITDGLKRYEEDLWNDSEYTSSCGSGSQYRTVSVISRSQFEAALPSERHANPAEPPPPPPRPPQVEQSQEQPEKKRPRRTARFYAASKDPHATDVISSRKHKTRHSLNPPVEHHVGWIMDIREHRVRTHSTGSSLGTSPTLGSSCGSVPQSLPAFHHPSHGLLRENHFTQQAYHKYHSRCLKERKKLGIGQSQEMNTLFRFWSFFLRDHFNRTMYNEFRTLANEDAAAGFRYGLECLFRFYSYGLERKFRPELYQHFQQETIADYENGQLYGLEKFWAFLKYYKHASELQVEPKLKGYLEQFKSIEDFRVLEPQLNELLASRGPAPGRGPHARAPDRTRSVSESDRTHQLHHHHQPYSRGSTSGAVPNRGRAGSCGSQSVVAGARPRPTQKSKPETVPNELKAPVAAKTQ</sequence>
<feature type="compositionally biased region" description="Basic and acidic residues" evidence="3">
    <location>
        <begin position="570"/>
        <end position="632"/>
    </location>
</feature>
<proteinExistence type="predicted"/>
<feature type="compositionally biased region" description="Basic and acidic residues" evidence="3">
    <location>
        <begin position="646"/>
        <end position="672"/>
    </location>
</feature>
<evidence type="ECO:0000256" key="3">
    <source>
        <dbReference type="SAM" id="MobiDB-lite"/>
    </source>
</evidence>
<feature type="compositionally biased region" description="Low complexity" evidence="3">
    <location>
        <begin position="187"/>
        <end position="197"/>
    </location>
</feature>
<dbReference type="Proteomes" id="UP001314205">
    <property type="component" value="Unassembled WGS sequence"/>
</dbReference>
<dbReference type="GO" id="GO:0048255">
    <property type="term" value="P:mRNA stabilization"/>
    <property type="evidence" value="ECO:0007669"/>
    <property type="project" value="InterPro"/>
</dbReference>
<dbReference type="GO" id="GO:0005829">
    <property type="term" value="C:cytosol"/>
    <property type="evidence" value="ECO:0007669"/>
    <property type="project" value="TreeGrafter"/>
</dbReference>
<dbReference type="Pfam" id="PF21071">
    <property type="entry name" value="LARP1_HEAT"/>
    <property type="match status" value="1"/>
</dbReference>
<feature type="compositionally biased region" description="Gly residues" evidence="3">
    <location>
        <begin position="334"/>
        <end position="350"/>
    </location>
</feature>
<dbReference type="PROSITE" id="PS50961">
    <property type="entry name" value="HTH_LA"/>
    <property type="match status" value="1"/>
</dbReference>
<dbReference type="PANTHER" id="PTHR22792:SF132">
    <property type="entry name" value="LA-RELATED PROTEIN 1"/>
    <property type="match status" value="1"/>
</dbReference>